<organism evidence="13 14">
    <name type="scientific">Adineta ricciae</name>
    <name type="common">Rotifer</name>
    <dbReference type="NCBI Taxonomy" id="249248"/>
    <lineage>
        <taxon>Eukaryota</taxon>
        <taxon>Metazoa</taxon>
        <taxon>Spiralia</taxon>
        <taxon>Gnathifera</taxon>
        <taxon>Rotifera</taxon>
        <taxon>Eurotatoria</taxon>
        <taxon>Bdelloidea</taxon>
        <taxon>Adinetida</taxon>
        <taxon>Adinetidae</taxon>
        <taxon>Adineta</taxon>
    </lineage>
</organism>
<dbReference type="InterPro" id="IPR000717">
    <property type="entry name" value="PCI_dom"/>
</dbReference>
<evidence type="ECO:0000256" key="5">
    <source>
        <dbReference type="ARBA" id="ARBA00014881"/>
    </source>
</evidence>
<gene>
    <name evidence="13" type="ORF">XAT740_LOCUS42778</name>
</gene>
<evidence type="ECO:0000259" key="12">
    <source>
        <dbReference type="PROSITE" id="PS50250"/>
    </source>
</evidence>
<dbReference type="GO" id="GO:0008180">
    <property type="term" value="C:COP9 signalosome"/>
    <property type="evidence" value="ECO:0007669"/>
    <property type="project" value="UniProtKB-KW"/>
</dbReference>
<dbReference type="InterPro" id="IPR040134">
    <property type="entry name" value="PSMD12/CSN4"/>
</dbReference>
<keyword evidence="8" id="KW-0396">Initiation factor</keyword>
<dbReference type="Pfam" id="PF18420">
    <property type="entry name" value="CSN4_RPN5_eIF3a"/>
    <property type="match status" value="1"/>
</dbReference>
<dbReference type="Gene3D" id="1.10.10.10">
    <property type="entry name" value="Winged helix-like DNA-binding domain superfamily/Winged helix DNA-binding domain"/>
    <property type="match status" value="1"/>
</dbReference>
<evidence type="ECO:0000256" key="8">
    <source>
        <dbReference type="ARBA" id="ARBA00022540"/>
    </source>
</evidence>
<comment type="similarity">
    <text evidence="4">Belongs to the CSN4 family.</text>
</comment>
<keyword evidence="7" id="KW-0963">Cytoplasm</keyword>
<accession>A0A815WW49</accession>
<dbReference type="PROSITE" id="PS50250">
    <property type="entry name" value="PCI"/>
    <property type="match status" value="1"/>
</dbReference>
<comment type="similarity">
    <text evidence="3">Belongs to the proteasome subunit S5B/HSM3 family.</text>
</comment>
<dbReference type="InterPro" id="IPR011989">
    <property type="entry name" value="ARM-like"/>
</dbReference>
<keyword evidence="14" id="KW-1185">Reference proteome</keyword>
<evidence type="ECO:0000256" key="9">
    <source>
        <dbReference type="ARBA" id="ARBA00022790"/>
    </source>
</evidence>
<feature type="domain" description="PCI" evidence="12">
    <location>
        <begin position="763"/>
        <end position="936"/>
    </location>
</feature>
<evidence type="ECO:0000256" key="10">
    <source>
        <dbReference type="ARBA" id="ARBA00022917"/>
    </source>
</evidence>
<dbReference type="Gene3D" id="1.25.10.10">
    <property type="entry name" value="Leucine-rich Repeat Variant"/>
    <property type="match status" value="1"/>
</dbReference>
<evidence type="ECO:0000256" key="1">
    <source>
        <dbReference type="ARBA" id="ARBA00004123"/>
    </source>
</evidence>
<keyword evidence="9" id="KW-0736">Signalosome</keyword>
<dbReference type="GO" id="GO:0043248">
    <property type="term" value="P:proteasome assembly"/>
    <property type="evidence" value="ECO:0007669"/>
    <property type="project" value="InterPro"/>
</dbReference>
<dbReference type="Pfam" id="PF10508">
    <property type="entry name" value="Proteasom_PSMB"/>
    <property type="match status" value="1"/>
</dbReference>
<dbReference type="InterPro" id="IPR016024">
    <property type="entry name" value="ARM-type_fold"/>
</dbReference>
<dbReference type="InterPro" id="IPR019538">
    <property type="entry name" value="PSMD5"/>
</dbReference>
<dbReference type="GO" id="GO:0005829">
    <property type="term" value="C:cytosol"/>
    <property type="evidence" value="ECO:0007669"/>
    <property type="project" value="TreeGrafter"/>
</dbReference>
<evidence type="ECO:0000256" key="2">
    <source>
        <dbReference type="ARBA" id="ARBA00004496"/>
    </source>
</evidence>
<dbReference type="GO" id="GO:0003743">
    <property type="term" value="F:translation initiation factor activity"/>
    <property type="evidence" value="ECO:0007669"/>
    <property type="project" value="UniProtKB-KW"/>
</dbReference>
<evidence type="ECO:0000313" key="13">
    <source>
        <dbReference type="EMBL" id="CAF1549459.1"/>
    </source>
</evidence>
<keyword evidence="10" id="KW-0648">Protein biosynthesis</keyword>
<sequence>MQNSNLLRLFEDLLITTTDAQRIELLERIHIELSSITSSVQFEQVHQHIPWTYLFELFRSNKNDEVERLLCSISEYFINNLSIEQIMTNFYPLLNTGLDRQTGYSHRVNLLCLKAFEKLTHCSTSECFYVIQNLFQHSHINALLHLFLDSDQQTLWLKSKEILEQMIRNVSQIENSDVFNTYLREQYFHGNNRQILLSANERNEIVKLRLYEYLIDLCLIDSRIYQHITEEQHLLDEFLHDCTHSDNDVLYLMNCLELLTALTQKSHTLLYLQNKTNVIEHYLQLLLTSNEADALYELVKPGFIKFFGCYLRNYLVLLQNNLSENPINQLLERFLPFLFDLLLQSDASAYVAIGLDTIGFIGKTFRGKEYMLTVAKFGNFIEKLIQMIRSAQSDVRIRSLSCLADLFHISSNDQASPEIHNLTEQIYRLCNRVFAVLPIIIQIAKQPFVDLRLAAYRCLFELTRSTWALSAMNNEPGFLEFLLNRSTEKDKEGKEMKYAIIQSICHNGEEAKSAIGNVNFLKLRRYLNEGVFYIEPEANVAFDGSNDISRVYKHAPSFCESSDSGKRINMASIAEQLQQVVNKGLSHRELMDKFKSILDEIFQDSNQAHTVENLKKFLDGVVDDKIVLVASRQLLTDLCTSYLPRLSADQAKEVSLYALERMAARAISFEDQVGQYRNFLADIYEREENWREAAKVLSVAPLESAQKPLPPDYKLRTYLRIARLYLEDDDPVQAEVYINRASLSQNETRDEELQILYRACYARILDYKRKFVEAAQRYNELSLKSIISSEERMKALDNALICAILAPAGPHRSRMLGTLFKDERSQRSPAYSILNKMYLERIISPQDAKQFEGLLAEHQKATTADGYTILQRAVIEHNLVAVSKIYTNISFTELGGLLGIPKEKSEKIASQMISEGRLSGFVDQIASVLHFQASEQLAQWDRRIESFCVQVNQILDKIQVVHPEWCEKTMAAIEVKINAATNDEHDAPMMETTTTTTVRSMDVS</sequence>
<dbReference type="InterPro" id="IPR041406">
    <property type="entry name" value="CSN4_HTH"/>
</dbReference>
<evidence type="ECO:0000256" key="11">
    <source>
        <dbReference type="ARBA" id="ARBA00023242"/>
    </source>
</evidence>
<dbReference type="InterPro" id="IPR054559">
    <property type="entry name" value="PSMD12-CSN4-like_N"/>
</dbReference>
<comment type="caution">
    <text evidence="13">The sequence shown here is derived from an EMBL/GenBank/DDBJ whole genome shotgun (WGS) entry which is preliminary data.</text>
</comment>
<comment type="subcellular location">
    <subcellularLocation>
        <location evidence="2">Cytoplasm</location>
    </subcellularLocation>
    <subcellularLocation>
        <location evidence="1">Nucleus</location>
    </subcellularLocation>
</comment>
<dbReference type="InterPro" id="IPR036390">
    <property type="entry name" value="WH_DNA-bd_sf"/>
</dbReference>
<dbReference type="EMBL" id="CAJNOR010005174">
    <property type="protein sequence ID" value="CAF1549459.1"/>
    <property type="molecule type" value="Genomic_DNA"/>
</dbReference>
<dbReference type="Proteomes" id="UP000663828">
    <property type="component" value="Unassembled WGS sequence"/>
</dbReference>
<dbReference type="InterPro" id="IPR036388">
    <property type="entry name" value="WH-like_DNA-bd_sf"/>
</dbReference>
<name>A0A815WW49_ADIRI</name>
<evidence type="ECO:0000256" key="7">
    <source>
        <dbReference type="ARBA" id="ARBA00022490"/>
    </source>
</evidence>
<dbReference type="PANTHER" id="PTHR10855">
    <property type="entry name" value="26S PROTEASOME NON-ATPASE REGULATORY SUBUNIT 12/COP9 SIGNALOSOME COMPLEX SUBUNIT 4"/>
    <property type="match status" value="1"/>
</dbReference>
<evidence type="ECO:0000256" key="3">
    <source>
        <dbReference type="ARBA" id="ARBA00006823"/>
    </source>
</evidence>
<dbReference type="SUPFAM" id="SSF48371">
    <property type="entry name" value="ARM repeat"/>
    <property type="match status" value="1"/>
</dbReference>
<keyword evidence="11" id="KW-0539">Nucleus</keyword>
<dbReference type="SUPFAM" id="SSF46785">
    <property type="entry name" value="Winged helix' DNA-binding domain"/>
    <property type="match status" value="1"/>
</dbReference>
<reference evidence="13" key="1">
    <citation type="submission" date="2021-02" db="EMBL/GenBank/DDBJ databases">
        <authorList>
            <person name="Nowell W R."/>
        </authorList>
    </citation>
    <scope>NUCLEOTIDE SEQUENCE</scope>
</reference>
<dbReference type="PANTHER" id="PTHR10855:SF2">
    <property type="entry name" value="COP9 SIGNALOSOME COMPLEX SUBUNIT 4"/>
    <property type="match status" value="1"/>
</dbReference>
<evidence type="ECO:0000256" key="6">
    <source>
        <dbReference type="ARBA" id="ARBA00014933"/>
    </source>
</evidence>
<evidence type="ECO:0000256" key="4">
    <source>
        <dbReference type="ARBA" id="ARBA00010417"/>
    </source>
</evidence>
<evidence type="ECO:0000313" key="14">
    <source>
        <dbReference type="Proteomes" id="UP000663828"/>
    </source>
</evidence>
<dbReference type="SMART" id="SM00088">
    <property type="entry name" value="PINT"/>
    <property type="match status" value="1"/>
</dbReference>
<dbReference type="Pfam" id="PF22241">
    <property type="entry name" value="PSMD12-CSN4_N"/>
    <property type="match status" value="1"/>
</dbReference>
<protein>
    <recommendedName>
        <fullName evidence="6">26S proteasome non-ATPase regulatory subunit 5</fullName>
    </recommendedName>
    <alternativeName>
        <fullName evidence="5">COP9 signalosome complex subunit 4</fullName>
    </alternativeName>
</protein>
<dbReference type="AlphaFoldDB" id="A0A815WW49"/>
<proteinExistence type="inferred from homology"/>
<dbReference type="Pfam" id="PF01399">
    <property type="entry name" value="PCI"/>
    <property type="match status" value="1"/>
</dbReference>